<protein>
    <submittedName>
        <fullName evidence="2">Uncharacterized protein</fullName>
    </submittedName>
</protein>
<evidence type="ECO:0000256" key="1">
    <source>
        <dbReference type="SAM" id="MobiDB-lite"/>
    </source>
</evidence>
<feature type="region of interest" description="Disordered" evidence="1">
    <location>
        <begin position="142"/>
        <end position="180"/>
    </location>
</feature>
<dbReference type="Proteomes" id="UP000682733">
    <property type="component" value="Unassembled WGS sequence"/>
</dbReference>
<proteinExistence type="predicted"/>
<dbReference type="EMBL" id="CAJNOK010052190">
    <property type="protein sequence ID" value="CAF1607522.1"/>
    <property type="molecule type" value="Genomic_DNA"/>
</dbReference>
<dbReference type="EMBL" id="CAJOBA010076278">
    <property type="protein sequence ID" value="CAF4419434.1"/>
    <property type="molecule type" value="Genomic_DNA"/>
</dbReference>
<sequence>LNDALRPIKEEIRQVATVVSDIDVRLREMQTLKVNEVNQIPKKLDNLAKVAQNIAEKADPTISNPNSLTKQSNNNKQMIVNGIDMLKLIKKGTKATAFACVVARHLFSKEILSGAIYEDKNIERYSFIMIKKLELLPDLFGLDGKADDNEDPEDEQDNEEVEQNEEEREVEQDEEKMNKR</sequence>
<dbReference type="AlphaFoldDB" id="A0A8S2G5H3"/>
<feature type="non-terminal residue" evidence="2">
    <location>
        <position position="1"/>
    </location>
</feature>
<accession>A0A8S2G5H3</accession>
<feature type="non-terminal residue" evidence="2">
    <location>
        <position position="180"/>
    </location>
</feature>
<dbReference type="Proteomes" id="UP000677228">
    <property type="component" value="Unassembled WGS sequence"/>
</dbReference>
<name>A0A8S2G5H3_9BILA</name>
<evidence type="ECO:0000313" key="2">
    <source>
        <dbReference type="EMBL" id="CAF1607522.1"/>
    </source>
</evidence>
<evidence type="ECO:0000313" key="3">
    <source>
        <dbReference type="EMBL" id="CAF4419434.1"/>
    </source>
</evidence>
<evidence type="ECO:0000313" key="4">
    <source>
        <dbReference type="Proteomes" id="UP000677228"/>
    </source>
</evidence>
<feature type="compositionally biased region" description="Acidic residues" evidence="1">
    <location>
        <begin position="148"/>
        <end position="174"/>
    </location>
</feature>
<organism evidence="2 4">
    <name type="scientific">Didymodactylos carnosus</name>
    <dbReference type="NCBI Taxonomy" id="1234261"/>
    <lineage>
        <taxon>Eukaryota</taxon>
        <taxon>Metazoa</taxon>
        <taxon>Spiralia</taxon>
        <taxon>Gnathifera</taxon>
        <taxon>Rotifera</taxon>
        <taxon>Eurotatoria</taxon>
        <taxon>Bdelloidea</taxon>
        <taxon>Philodinida</taxon>
        <taxon>Philodinidae</taxon>
        <taxon>Didymodactylos</taxon>
    </lineage>
</organism>
<gene>
    <name evidence="2" type="ORF">OVA965_LOCUS42463</name>
    <name evidence="3" type="ORF">TMI583_LOCUS44387</name>
</gene>
<reference evidence="2" key="1">
    <citation type="submission" date="2021-02" db="EMBL/GenBank/DDBJ databases">
        <authorList>
            <person name="Nowell W R."/>
        </authorList>
    </citation>
    <scope>NUCLEOTIDE SEQUENCE</scope>
</reference>
<comment type="caution">
    <text evidence="2">The sequence shown here is derived from an EMBL/GenBank/DDBJ whole genome shotgun (WGS) entry which is preliminary data.</text>
</comment>